<reference evidence="2 3" key="1">
    <citation type="submission" date="2019-03" db="EMBL/GenBank/DDBJ databases">
        <title>The genome sequence of a newly discovered highly antifungal drug resistant Aspergillus species, Aspergillus tanneri NIH 1004.</title>
        <authorList>
            <person name="Mounaud S."/>
            <person name="Singh I."/>
            <person name="Joardar V."/>
            <person name="Pakala S."/>
            <person name="Pakala S."/>
            <person name="Venepally P."/>
            <person name="Hoover J."/>
            <person name="Nierman W."/>
            <person name="Chung J."/>
            <person name="Losada L."/>
        </authorList>
    </citation>
    <scope>NUCLEOTIDE SEQUENCE [LARGE SCALE GENOMIC DNA]</scope>
    <source>
        <strain evidence="2 3">NIH1004</strain>
    </source>
</reference>
<dbReference type="PANTHER" id="PTHR38695">
    <property type="entry name" value="AMINO ACID PERMEASE_ SLC12A DOMAIN-CONTAINING PROTEIN"/>
    <property type="match status" value="1"/>
</dbReference>
<evidence type="ECO:0000259" key="1">
    <source>
        <dbReference type="Pfam" id="PF17648"/>
    </source>
</evidence>
<comment type="caution">
    <text evidence="2">The sequence shown here is derived from an EMBL/GenBank/DDBJ whole genome shotgun (WGS) entry which is preliminary data.</text>
</comment>
<accession>A0A4S3JU98</accession>
<proteinExistence type="predicted"/>
<organism evidence="2 3">
    <name type="scientific">Aspergillus tanneri</name>
    <dbReference type="NCBI Taxonomy" id="1220188"/>
    <lineage>
        <taxon>Eukaryota</taxon>
        <taxon>Fungi</taxon>
        <taxon>Dikarya</taxon>
        <taxon>Ascomycota</taxon>
        <taxon>Pezizomycotina</taxon>
        <taxon>Eurotiomycetes</taxon>
        <taxon>Eurotiomycetidae</taxon>
        <taxon>Eurotiales</taxon>
        <taxon>Aspergillaceae</taxon>
        <taxon>Aspergillus</taxon>
        <taxon>Aspergillus subgen. Circumdati</taxon>
    </lineage>
</organism>
<keyword evidence="3" id="KW-1185">Reference proteome</keyword>
<sequence length="107" mass="12369">MPSSLSDQHGYILQEEYYRAAATTESDHLRWGDVKVILERGWGQRHPLAWADWWCWVRFVPSGFVMVYAPRDADELETVLEIIRAAAWWVSGAELQGSGGRMQKECR</sequence>
<dbReference type="PANTHER" id="PTHR38695:SF1">
    <property type="entry name" value="AMINO ACID PERMEASE_ SLC12A DOMAIN-CONTAINING PROTEIN"/>
    <property type="match status" value="1"/>
</dbReference>
<dbReference type="Proteomes" id="UP000308092">
    <property type="component" value="Unassembled WGS sequence"/>
</dbReference>
<name>A0A4S3JU98_9EURO</name>
<dbReference type="STRING" id="1220188.A0A4S3JU98"/>
<dbReference type="VEuPathDB" id="FungiDB:EYZ11_001740"/>
<evidence type="ECO:0000313" key="2">
    <source>
        <dbReference type="EMBL" id="THC98761.1"/>
    </source>
</evidence>
<gene>
    <name evidence="2" type="ORF">EYZ11_001740</name>
</gene>
<feature type="domain" description="Luciferase" evidence="1">
    <location>
        <begin position="29"/>
        <end position="86"/>
    </location>
</feature>
<dbReference type="EMBL" id="SOSA01000035">
    <property type="protein sequence ID" value="THC98761.1"/>
    <property type="molecule type" value="Genomic_DNA"/>
</dbReference>
<evidence type="ECO:0000313" key="3">
    <source>
        <dbReference type="Proteomes" id="UP000308092"/>
    </source>
</evidence>
<dbReference type="AlphaFoldDB" id="A0A4S3JU98"/>
<protein>
    <recommendedName>
        <fullName evidence="1">Luciferase domain-containing protein</fullName>
    </recommendedName>
</protein>
<dbReference type="Pfam" id="PF17648">
    <property type="entry name" value="Luciferase"/>
    <property type="match status" value="1"/>
</dbReference>
<dbReference type="InterPro" id="IPR048273">
    <property type="entry name" value="Luciferase"/>
</dbReference>
<dbReference type="InterPro" id="IPR040841">
    <property type="entry name" value="Luciferase_dom"/>
</dbReference>